<evidence type="ECO:0000256" key="1">
    <source>
        <dbReference type="PROSITE-ProRule" id="PRU00266"/>
    </source>
</evidence>
<dbReference type="Pfam" id="PF00035">
    <property type="entry name" value="dsrm"/>
    <property type="match status" value="1"/>
</dbReference>
<dbReference type="SMART" id="SM00358">
    <property type="entry name" value="DSRM"/>
    <property type="match status" value="2"/>
</dbReference>
<dbReference type="Gene3D" id="3.30.160.20">
    <property type="match status" value="2"/>
</dbReference>
<gene>
    <name evidence="4" type="ORF">C2G38_2046395</name>
</gene>
<dbReference type="GO" id="GO:0003723">
    <property type="term" value="F:RNA binding"/>
    <property type="evidence" value="ECO:0007669"/>
    <property type="project" value="UniProtKB-UniRule"/>
</dbReference>
<comment type="caution">
    <text evidence="4">The sequence shown here is derived from an EMBL/GenBank/DDBJ whole genome shotgun (WGS) entry which is preliminary data.</text>
</comment>
<protein>
    <recommendedName>
        <fullName evidence="3">DRBM domain-containing protein</fullName>
    </recommendedName>
</protein>
<feature type="region of interest" description="Disordered" evidence="2">
    <location>
        <begin position="1"/>
        <end position="50"/>
    </location>
</feature>
<dbReference type="OrthoDB" id="2393491at2759"/>
<feature type="domain" description="DRBM" evidence="3">
    <location>
        <begin position="93"/>
        <end position="161"/>
    </location>
</feature>
<dbReference type="EMBL" id="QKWP01001733">
    <property type="protein sequence ID" value="RIB06955.1"/>
    <property type="molecule type" value="Genomic_DNA"/>
</dbReference>
<reference evidence="4 5" key="1">
    <citation type="submission" date="2018-06" db="EMBL/GenBank/DDBJ databases">
        <title>Comparative genomics reveals the genomic features of Rhizophagus irregularis, R. cerebriforme, R. diaphanum and Gigaspora rosea, and their symbiotic lifestyle signature.</title>
        <authorList>
            <person name="Morin E."/>
            <person name="San Clemente H."/>
            <person name="Chen E.C.H."/>
            <person name="De La Providencia I."/>
            <person name="Hainaut M."/>
            <person name="Kuo A."/>
            <person name="Kohler A."/>
            <person name="Murat C."/>
            <person name="Tang N."/>
            <person name="Roy S."/>
            <person name="Loubradou J."/>
            <person name="Henrissat B."/>
            <person name="Grigoriev I.V."/>
            <person name="Corradi N."/>
            <person name="Roux C."/>
            <person name="Martin F.M."/>
        </authorList>
    </citation>
    <scope>NUCLEOTIDE SEQUENCE [LARGE SCALE GENOMIC DNA]</scope>
    <source>
        <strain evidence="4 5">DAOM 194757</strain>
    </source>
</reference>
<sequence>MSSSSLDSTINAMGTQPPFSSAQENGDAFSKGKQVNGKDDPSTNKSKPTDLYLQEEGTLTLSQATTSGQNQQLRFYQTHDDPTEEIDESPFINPISFLNTMHQKLKTTAPPVYSFSHDPTTGQFYCQVHFCGQTYQNQTARPKKQQAKEEVASIAMRDLSLRMSEITALIRQELIRAHVAASQKAKFGGKNQSGNGVMMVQSRQTSQQIAPHPLELVPKSHQWYRKQLDLANNGQPKRSCVMLLEFCQMHKLGQPVYSMRDDGRGNYLFDCTIAGRVFSPEIACWHKNDAKDHVSSIAFNVLYGECCDREYREIVSRFPNVIPPPYANSMALYSTADGGYIATPGSLVPANHIYVQNNMIQSHSIPRTS</sequence>
<name>A0A397U9G7_9GLOM</name>
<keyword evidence="5" id="KW-1185">Reference proteome</keyword>
<feature type="compositionally biased region" description="Polar residues" evidence="2">
    <location>
        <begin position="1"/>
        <end position="24"/>
    </location>
</feature>
<dbReference type="PROSITE" id="PS50137">
    <property type="entry name" value="DS_RBD"/>
    <property type="match status" value="1"/>
</dbReference>
<dbReference type="InterPro" id="IPR014720">
    <property type="entry name" value="dsRBD_dom"/>
</dbReference>
<organism evidence="4 5">
    <name type="scientific">Gigaspora rosea</name>
    <dbReference type="NCBI Taxonomy" id="44941"/>
    <lineage>
        <taxon>Eukaryota</taxon>
        <taxon>Fungi</taxon>
        <taxon>Fungi incertae sedis</taxon>
        <taxon>Mucoromycota</taxon>
        <taxon>Glomeromycotina</taxon>
        <taxon>Glomeromycetes</taxon>
        <taxon>Diversisporales</taxon>
        <taxon>Gigasporaceae</taxon>
        <taxon>Gigaspora</taxon>
    </lineage>
</organism>
<evidence type="ECO:0000313" key="4">
    <source>
        <dbReference type="EMBL" id="RIB06955.1"/>
    </source>
</evidence>
<accession>A0A397U9G7</accession>
<evidence type="ECO:0000313" key="5">
    <source>
        <dbReference type="Proteomes" id="UP000266673"/>
    </source>
</evidence>
<dbReference type="Proteomes" id="UP000266673">
    <property type="component" value="Unassembled WGS sequence"/>
</dbReference>
<proteinExistence type="predicted"/>
<evidence type="ECO:0000256" key="2">
    <source>
        <dbReference type="SAM" id="MobiDB-lite"/>
    </source>
</evidence>
<evidence type="ECO:0000259" key="3">
    <source>
        <dbReference type="PROSITE" id="PS50137"/>
    </source>
</evidence>
<keyword evidence="1" id="KW-0694">RNA-binding</keyword>
<dbReference type="AlphaFoldDB" id="A0A397U9G7"/>
<dbReference type="SUPFAM" id="SSF54768">
    <property type="entry name" value="dsRNA-binding domain-like"/>
    <property type="match status" value="2"/>
</dbReference>